<organism evidence="3">
    <name type="scientific">Leptosphaeria maculans (strain JN3 / isolate v23.1.3 / race Av1-4-5-6-7-8)</name>
    <name type="common">Blackleg fungus</name>
    <name type="synonym">Phoma lingam</name>
    <dbReference type="NCBI Taxonomy" id="985895"/>
    <lineage>
        <taxon>Eukaryota</taxon>
        <taxon>Fungi</taxon>
        <taxon>Dikarya</taxon>
        <taxon>Ascomycota</taxon>
        <taxon>Pezizomycotina</taxon>
        <taxon>Dothideomycetes</taxon>
        <taxon>Pleosporomycetidae</taxon>
        <taxon>Pleosporales</taxon>
        <taxon>Pleosporineae</taxon>
        <taxon>Leptosphaeriaceae</taxon>
        <taxon>Plenodomus</taxon>
        <taxon>Plenodomus lingam/Leptosphaeria maculans species complex</taxon>
    </lineage>
</organism>
<dbReference type="AlphaFoldDB" id="E4ZIU1"/>
<dbReference type="OrthoDB" id="3772124at2759"/>
<name>E4ZIU1_LEPMJ</name>
<dbReference type="GeneID" id="13284738"/>
<feature type="region of interest" description="Disordered" evidence="1">
    <location>
        <begin position="180"/>
        <end position="275"/>
    </location>
</feature>
<evidence type="ECO:0000256" key="1">
    <source>
        <dbReference type="SAM" id="MobiDB-lite"/>
    </source>
</evidence>
<proteinExistence type="predicted"/>
<gene>
    <name evidence="2" type="ORF">LEMA_P061460.1</name>
</gene>
<dbReference type="VEuPathDB" id="FungiDB:LEMA_P061460.1"/>
<feature type="compositionally biased region" description="Polar residues" evidence="1">
    <location>
        <begin position="216"/>
        <end position="226"/>
    </location>
</feature>
<evidence type="ECO:0000313" key="2">
    <source>
        <dbReference type="EMBL" id="CBX91112.1"/>
    </source>
</evidence>
<reference evidence="3" key="1">
    <citation type="journal article" date="2011" name="Nat. Commun.">
        <title>Effector diversification within compartments of the Leptosphaeria maculans genome affected by Repeat-Induced Point mutations.</title>
        <authorList>
            <person name="Rouxel T."/>
            <person name="Grandaubert J."/>
            <person name="Hane J.K."/>
            <person name="Hoede C."/>
            <person name="van de Wouw A.P."/>
            <person name="Couloux A."/>
            <person name="Dominguez V."/>
            <person name="Anthouard V."/>
            <person name="Bally P."/>
            <person name="Bourras S."/>
            <person name="Cozijnsen A.J."/>
            <person name="Ciuffetti L.M."/>
            <person name="Degrave A."/>
            <person name="Dilmaghani A."/>
            <person name="Duret L."/>
            <person name="Fudal I."/>
            <person name="Goodwin S.B."/>
            <person name="Gout L."/>
            <person name="Glaser N."/>
            <person name="Linglin J."/>
            <person name="Kema G.H.J."/>
            <person name="Lapalu N."/>
            <person name="Lawrence C.B."/>
            <person name="May K."/>
            <person name="Meyer M."/>
            <person name="Ollivier B."/>
            <person name="Poulain J."/>
            <person name="Schoch C.L."/>
            <person name="Simon A."/>
            <person name="Spatafora J.W."/>
            <person name="Stachowiak A."/>
            <person name="Turgeon B.G."/>
            <person name="Tyler B.M."/>
            <person name="Vincent D."/>
            <person name="Weissenbach J."/>
            <person name="Amselem J."/>
            <person name="Quesneville H."/>
            <person name="Oliver R.P."/>
            <person name="Wincker P."/>
            <person name="Balesdent M.-H."/>
            <person name="Howlett B.J."/>
        </authorList>
    </citation>
    <scope>NUCLEOTIDE SEQUENCE [LARGE SCALE GENOMIC DNA]</scope>
    <source>
        <strain evidence="3">JN3 / isolate v23.1.3 / race Av1-4-5-6-7-8</strain>
    </source>
</reference>
<dbReference type="Proteomes" id="UP000002668">
    <property type="component" value="Genome"/>
</dbReference>
<feature type="compositionally biased region" description="Polar residues" evidence="1">
    <location>
        <begin position="233"/>
        <end position="246"/>
    </location>
</feature>
<dbReference type="HOGENOM" id="CLU_903352_0_0_1"/>
<evidence type="ECO:0000313" key="3">
    <source>
        <dbReference type="Proteomes" id="UP000002668"/>
    </source>
</evidence>
<protein>
    <submittedName>
        <fullName evidence="2">Predicted protein</fullName>
    </submittedName>
</protein>
<dbReference type="EMBL" id="FP929065">
    <property type="protein sequence ID" value="CBX91112.1"/>
    <property type="molecule type" value="Genomic_DNA"/>
</dbReference>
<feature type="compositionally biased region" description="Polar residues" evidence="1">
    <location>
        <begin position="21"/>
        <end position="38"/>
    </location>
</feature>
<feature type="region of interest" description="Disordered" evidence="1">
    <location>
        <begin position="1"/>
        <end position="54"/>
    </location>
</feature>
<accession>E4ZIU1</accession>
<sequence>MAKQPASTSTPVSRERADSLLSRQSPNSQGQHARQASSYDGIGDDGHEYRMRSSSSAAHYYRTSLFTDRSEAQGELRRLSASFNSPTQVELERQKDHEKRVKGIGRLKDAVKGWARRTQVCWLDPQASLFMFASSSANNALVVKSSNSQTADLSSAQLPSASLHHPCEPSVTMKHYPEVNAQERSEASSRHDSASSVDKGRPQQSSNTSTHEKDTQYTSFPPLSNTSHHRQSTDSTSSNGDIQSIQAKYARYTDAPPQYTEQQYQGKTEDEQNHMRMSDYSKEISRIMSRQLMKDMQIAQHKADVASK</sequence>
<feature type="compositionally biased region" description="Polar residues" evidence="1">
    <location>
        <begin position="1"/>
        <end position="12"/>
    </location>
</feature>
<dbReference type="InParanoid" id="E4ZIU1"/>
<feature type="compositionally biased region" description="Basic and acidic residues" evidence="1">
    <location>
        <begin position="180"/>
        <end position="201"/>
    </location>
</feature>
<keyword evidence="3" id="KW-1185">Reference proteome</keyword>
<dbReference type="eggNOG" id="ENOG502RA6F">
    <property type="taxonomic scope" value="Eukaryota"/>
</dbReference>